<dbReference type="SMART" id="SM00450">
    <property type="entry name" value="RHOD"/>
    <property type="match status" value="2"/>
</dbReference>
<dbReference type="SUPFAM" id="SSF52821">
    <property type="entry name" value="Rhodanese/Cell cycle control phosphatase"/>
    <property type="match status" value="2"/>
</dbReference>
<reference evidence="4" key="1">
    <citation type="journal article" date="2014" name="Int. J. Syst. Evol. Microbiol.">
        <title>Complete genome of a new Firmicutes species belonging to the dominant human colonic microbiota ('Ruminococcus bicirculans') reveals two chromosomes and a selective capacity to utilize plant glucans.</title>
        <authorList>
            <consortium name="NISC Comparative Sequencing Program"/>
            <person name="Wegmann U."/>
            <person name="Louis P."/>
            <person name="Goesmann A."/>
            <person name="Henrissat B."/>
            <person name="Duncan S.H."/>
            <person name="Flint H.J."/>
        </authorList>
    </citation>
    <scope>NUCLEOTIDE SEQUENCE</scope>
    <source>
        <strain evidence="4">JCM 17590</strain>
    </source>
</reference>
<feature type="domain" description="Rhodanese" evidence="3">
    <location>
        <begin position="196"/>
        <end position="292"/>
    </location>
</feature>
<sequence length="311" mass="33033">MSHPLFDGLRNGPLVSTAWLADHLGADGLVVLDATVLQVKGFNGADAYVSGEEQYLVNGHIPGAVFADLFEDFSDPEGEYAFSRPSAKYFERAAQAHGVDNDTAVVVYDTGTGYWAARLWWLFHSFGLEARVLDGGLVKWKAEGRPIATGDVRPRRAGEFSAYEHSDAWAEKDDVEAVLAGQSDDVLLCALSTSEFEGESAGKPRAGHIPGSVSAPATRLIDPATNTYLPPERLRDVLGEAATSPRPVIAYCQAGIASSGAALALTLLGHDEVRVYDGSLNEWVADPTAPLETSAPALVASGGGRHLTKPE</sequence>
<dbReference type="PROSITE" id="PS50206">
    <property type="entry name" value="RHODANESE_3"/>
    <property type="match status" value="2"/>
</dbReference>
<keyword evidence="5" id="KW-1185">Reference proteome</keyword>
<dbReference type="RefSeq" id="WP_344790950.1">
    <property type="nucleotide sequence ID" value="NZ_BAABBV010000001.1"/>
</dbReference>
<dbReference type="Proteomes" id="UP001415169">
    <property type="component" value="Unassembled WGS sequence"/>
</dbReference>
<protein>
    <submittedName>
        <fullName evidence="4">Sulfurtransferase</fullName>
    </submittedName>
</protein>
<dbReference type="InterPro" id="IPR036873">
    <property type="entry name" value="Rhodanese-like_dom_sf"/>
</dbReference>
<reference evidence="4" key="2">
    <citation type="submission" date="2023-12" db="EMBL/GenBank/DDBJ databases">
        <authorList>
            <person name="Sun Q."/>
            <person name="Inoue M."/>
        </authorList>
    </citation>
    <scope>NUCLEOTIDE SEQUENCE</scope>
    <source>
        <strain evidence="4">JCM 17590</strain>
    </source>
</reference>
<dbReference type="EMBL" id="BAABBV010000001">
    <property type="protein sequence ID" value="GAA4159172.1"/>
    <property type="molecule type" value="Genomic_DNA"/>
</dbReference>
<evidence type="ECO:0000259" key="3">
    <source>
        <dbReference type="PROSITE" id="PS50206"/>
    </source>
</evidence>
<evidence type="ECO:0000256" key="1">
    <source>
        <dbReference type="ARBA" id="ARBA00022679"/>
    </source>
</evidence>
<organism evidence="4 5">
    <name type="scientific">Gryllotalpicola daejeonensis</name>
    <dbReference type="NCBI Taxonomy" id="993087"/>
    <lineage>
        <taxon>Bacteria</taxon>
        <taxon>Bacillati</taxon>
        <taxon>Actinomycetota</taxon>
        <taxon>Actinomycetes</taxon>
        <taxon>Micrococcales</taxon>
        <taxon>Microbacteriaceae</taxon>
        <taxon>Gryllotalpicola</taxon>
    </lineage>
</organism>
<dbReference type="Pfam" id="PF00581">
    <property type="entry name" value="Rhodanese"/>
    <property type="match status" value="2"/>
</dbReference>
<evidence type="ECO:0000313" key="4">
    <source>
        <dbReference type="EMBL" id="GAA4159172.1"/>
    </source>
</evidence>
<dbReference type="InterPro" id="IPR001763">
    <property type="entry name" value="Rhodanese-like_dom"/>
</dbReference>
<evidence type="ECO:0000313" key="5">
    <source>
        <dbReference type="Proteomes" id="UP001415169"/>
    </source>
</evidence>
<evidence type="ECO:0000256" key="2">
    <source>
        <dbReference type="ARBA" id="ARBA00022737"/>
    </source>
</evidence>
<keyword evidence="1" id="KW-0808">Transferase</keyword>
<proteinExistence type="predicted"/>
<gene>
    <name evidence="4" type="ORF">GCM10022286_13120</name>
</gene>
<dbReference type="CDD" id="cd01448">
    <property type="entry name" value="TST_Repeat_1"/>
    <property type="match status" value="1"/>
</dbReference>
<name>A0ABP7ZID2_9MICO</name>
<comment type="caution">
    <text evidence="4">The sequence shown here is derived from an EMBL/GenBank/DDBJ whole genome shotgun (WGS) entry which is preliminary data.</text>
</comment>
<keyword evidence="2" id="KW-0677">Repeat</keyword>
<dbReference type="PANTHER" id="PTHR11364">
    <property type="entry name" value="THIOSULFATE SULFERTANSFERASE"/>
    <property type="match status" value="1"/>
</dbReference>
<dbReference type="InterPro" id="IPR045078">
    <property type="entry name" value="TST/MPST-like"/>
</dbReference>
<feature type="domain" description="Rhodanese" evidence="3">
    <location>
        <begin position="59"/>
        <end position="149"/>
    </location>
</feature>
<accession>A0ABP7ZID2</accession>
<dbReference type="PANTHER" id="PTHR11364:SF27">
    <property type="entry name" value="SULFURTRANSFERASE"/>
    <property type="match status" value="1"/>
</dbReference>
<dbReference type="Gene3D" id="3.40.250.10">
    <property type="entry name" value="Rhodanese-like domain"/>
    <property type="match status" value="2"/>
</dbReference>